<organism evidence="3">
    <name type="scientific">Nocardia globerula</name>
    <dbReference type="NCBI Taxonomy" id="1818"/>
    <lineage>
        <taxon>Bacteria</taxon>
        <taxon>Bacillati</taxon>
        <taxon>Actinomycetota</taxon>
        <taxon>Actinomycetes</taxon>
        <taxon>Mycobacteriales</taxon>
        <taxon>Nocardiaceae</taxon>
        <taxon>Nocardia</taxon>
    </lineage>
</organism>
<gene>
    <name evidence="3" type="ORF">FNL38_102177</name>
</gene>
<feature type="region of interest" description="Disordered" evidence="1">
    <location>
        <begin position="500"/>
        <end position="581"/>
    </location>
</feature>
<dbReference type="AlphaFoldDB" id="A0A652YSC3"/>
<evidence type="ECO:0000313" key="3">
    <source>
        <dbReference type="EMBL" id="TYQ06047.1"/>
    </source>
</evidence>
<proteinExistence type="predicted"/>
<evidence type="ECO:0000256" key="1">
    <source>
        <dbReference type="SAM" id="MobiDB-lite"/>
    </source>
</evidence>
<dbReference type="EMBL" id="VNIQ01000002">
    <property type="protein sequence ID" value="TYQ06047.1"/>
    <property type="molecule type" value="Genomic_DNA"/>
</dbReference>
<feature type="transmembrane region" description="Helical" evidence="2">
    <location>
        <begin position="33"/>
        <end position="51"/>
    </location>
</feature>
<comment type="caution">
    <text evidence="3">The sequence shown here is derived from an EMBL/GenBank/DDBJ whole genome shotgun (WGS) entry which is preliminary data.</text>
</comment>
<name>A0A652YSC3_NOCGL</name>
<protein>
    <recommendedName>
        <fullName evidence="4">Capsular polysaccharide biosynthesis protein</fullName>
    </recommendedName>
</protein>
<keyword evidence="2" id="KW-1133">Transmembrane helix</keyword>
<reference evidence="3" key="1">
    <citation type="submission" date="2019-07" db="EMBL/GenBank/DDBJ databases">
        <title>Genomic Encyclopedia of Type Strains, Phase IV (KMG-IV): sequencing the most valuable type-strain genomes for metagenomic binning, comparative biology and taxonomic classification.</title>
        <authorList>
            <person name="Goeker M."/>
        </authorList>
    </citation>
    <scope>NUCLEOTIDE SEQUENCE</scope>
    <source>
        <strain evidence="3">DSM 44596</strain>
    </source>
</reference>
<keyword evidence="2" id="KW-0812">Transmembrane</keyword>
<evidence type="ECO:0008006" key="4">
    <source>
        <dbReference type="Google" id="ProtNLM"/>
    </source>
</evidence>
<keyword evidence="2" id="KW-0472">Membrane</keyword>
<sequence>MSDVRARDAAIRRELGVPPTFDLVAHVRNLSRVMLPALVIALIAGGAMYLVRGSESPVYESDIVAEVQAGSQVVVSDANLGQLVAPYTALASDSAVVASIQSRMDNGWTASDVSSHIAVTPGTSPALVLVKATGSSQEEADRLARSVVEILSDAQSQRNAETLALRTKALTDDIARLNSQLAAARQESIDNDETPIADPTTSADLDARLEQLRQLRASDSTADRLQLLSAPTGTGLPVAPKPFAEAAVVFLVVLILVAEILVACRGRFSSRVTDAWARRASRKFGASLLVQHTSGADIPSNVALTLSQRASLGDDVLVLVGDGVDTNSWHLPENLQSRIAVHPLKSEWWSKIDSSGTEFAIVLVSARKAEQQDIVDALRALAEVDVTRSLVLVGPAASEPFIELITLSRFRGRGDTSHSVSPRPVVKESVATILAVPDTSPYAQTPASGPTPVASAEAVSLATPAPVRQAHSVDLIKSADRSERGKLIDAQTVTIERNRLPSSAGKKARTARAETAVQRTDQDGVSAPDGVDGASIGDDINSEAPTERIVLVTNKNGDTRAEQSVRRVGSVHQEGTDGEPD</sequence>
<evidence type="ECO:0000256" key="2">
    <source>
        <dbReference type="SAM" id="Phobius"/>
    </source>
</evidence>
<accession>A0A652YSC3</accession>